<dbReference type="Proteomes" id="UP000007800">
    <property type="component" value="Unassembled WGS sequence"/>
</dbReference>
<reference evidence="1 2" key="1">
    <citation type="submission" date="2008-07" db="EMBL/GenBank/DDBJ databases">
        <authorList>
            <person name="El-Sayed N."/>
            <person name="Caler E."/>
            <person name="Inman J."/>
            <person name="Amedeo P."/>
            <person name="Hass B."/>
            <person name="Wortman J."/>
        </authorList>
    </citation>
    <scope>NUCLEOTIDE SEQUENCE [LARGE SCALE GENOMIC DNA]</scope>
    <source>
        <strain evidence="2">ATCC 50983 / TXsc</strain>
    </source>
</reference>
<dbReference type="SUPFAM" id="SSF54928">
    <property type="entry name" value="RNA-binding domain, RBD"/>
    <property type="match status" value="1"/>
</dbReference>
<dbReference type="EMBL" id="GG673606">
    <property type="protein sequence ID" value="EER15337.1"/>
    <property type="molecule type" value="Genomic_DNA"/>
</dbReference>
<dbReference type="GO" id="GO:0003676">
    <property type="term" value="F:nucleic acid binding"/>
    <property type="evidence" value="ECO:0007669"/>
    <property type="project" value="InterPro"/>
</dbReference>
<dbReference type="RefSeq" id="XP_002783541.1">
    <property type="nucleotide sequence ID" value="XM_002783495.1"/>
</dbReference>
<name>C5KJK3_PERM5</name>
<dbReference type="InParanoid" id="C5KJK3"/>
<evidence type="ECO:0000313" key="1">
    <source>
        <dbReference type="EMBL" id="EER15337.1"/>
    </source>
</evidence>
<evidence type="ECO:0000313" key="2">
    <source>
        <dbReference type="Proteomes" id="UP000007800"/>
    </source>
</evidence>
<sequence length="65" mass="7303">MVDKGEVDEDSQEDVKKKCDTYGTVEEVKVVEVGDEVRVFVVFADVSASKKIMHGRTFDQKAFGF</sequence>
<gene>
    <name evidence="1" type="ORF">Pmar_PMAR001387</name>
</gene>
<evidence type="ECO:0008006" key="3">
    <source>
        <dbReference type="Google" id="ProtNLM"/>
    </source>
</evidence>
<dbReference type="Gene3D" id="3.30.70.330">
    <property type="match status" value="1"/>
</dbReference>
<accession>C5KJK3</accession>
<dbReference type="InterPro" id="IPR012677">
    <property type="entry name" value="Nucleotide-bd_a/b_plait_sf"/>
</dbReference>
<proteinExistence type="predicted"/>
<dbReference type="GeneID" id="9046066"/>
<protein>
    <recommendedName>
        <fullName evidence="3">RRM domain-containing protein</fullName>
    </recommendedName>
</protein>
<dbReference type="AlphaFoldDB" id="C5KJK3"/>
<organism evidence="2">
    <name type="scientific">Perkinsus marinus (strain ATCC 50983 / TXsc)</name>
    <dbReference type="NCBI Taxonomy" id="423536"/>
    <lineage>
        <taxon>Eukaryota</taxon>
        <taxon>Sar</taxon>
        <taxon>Alveolata</taxon>
        <taxon>Perkinsozoa</taxon>
        <taxon>Perkinsea</taxon>
        <taxon>Perkinsida</taxon>
        <taxon>Perkinsidae</taxon>
        <taxon>Perkinsus</taxon>
    </lineage>
</organism>
<keyword evidence="2" id="KW-1185">Reference proteome</keyword>
<dbReference type="InterPro" id="IPR035979">
    <property type="entry name" value="RBD_domain_sf"/>
</dbReference>